<dbReference type="PROSITE" id="PS50011">
    <property type="entry name" value="PROTEIN_KINASE_DOM"/>
    <property type="match status" value="1"/>
</dbReference>
<reference evidence="6" key="1">
    <citation type="submission" date="2021-01" db="EMBL/GenBank/DDBJ databases">
        <authorList>
            <consortium name="Genoscope - CEA"/>
            <person name="William W."/>
        </authorList>
    </citation>
    <scope>NUCLEOTIDE SEQUENCE</scope>
</reference>
<keyword evidence="4" id="KW-1133">Transmembrane helix</keyword>
<dbReference type="InterPro" id="IPR008271">
    <property type="entry name" value="Ser/Thr_kinase_AS"/>
</dbReference>
<dbReference type="GO" id="GO:0005737">
    <property type="term" value="C:cytoplasm"/>
    <property type="evidence" value="ECO:0007669"/>
    <property type="project" value="TreeGrafter"/>
</dbReference>
<evidence type="ECO:0000256" key="4">
    <source>
        <dbReference type="SAM" id="Phobius"/>
    </source>
</evidence>
<dbReference type="PANTHER" id="PTHR24346:SF30">
    <property type="entry name" value="MATERNAL EMBRYONIC LEUCINE ZIPPER KINASE"/>
    <property type="match status" value="1"/>
</dbReference>
<feature type="transmembrane region" description="Helical" evidence="4">
    <location>
        <begin position="341"/>
        <end position="358"/>
    </location>
</feature>
<proteinExistence type="predicted"/>
<feature type="transmembrane region" description="Helical" evidence="4">
    <location>
        <begin position="568"/>
        <end position="586"/>
    </location>
</feature>
<feature type="domain" description="Protein kinase" evidence="5">
    <location>
        <begin position="31"/>
        <end position="229"/>
    </location>
</feature>
<feature type="transmembrane region" description="Helical" evidence="4">
    <location>
        <begin position="487"/>
        <end position="506"/>
    </location>
</feature>
<dbReference type="GO" id="GO:0035556">
    <property type="term" value="P:intracellular signal transduction"/>
    <property type="evidence" value="ECO:0007669"/>
    <property type="project" value="TreeGrafter"/>
</dbReference>
<feature type="transmembrane region" description="Helical" evidence="4">
    <location>
        <begin position="538"/>
        <end position="556"/>
    </location>
</feature>
<organism evidence="6 7">
    <name type="scientific">Paramecium sonneborni</name>
    <dbReference type="NCBI Taxonomy" id="65129"/>
    <lineage>
        <taxon>Eukaryota</taxon>
        <taxon>Sar</taxon>
        <taxon>Alveolata</taxon>
        <taxon>Ciliophora</taxon>
        <taxon>Intramacronucleata</taxon>
        <taxon>Oligohymenophorea</taxon>
        <taxon>Peniculida</taxon>
        <taxon>Parameciidae</taxon>
        <taxon>Paramecium</taxon>
    </lineage>
</organism>
<dbReference type="EMBL" id="CAJJDN010000137">
    <property type="protein sequence ID" value="CAD8122263.1"/>
    <property type="molecule type" value="Genomic_DNA"/>
</dbReference>
<dbReference type="OrthoDB" id="10252354at2759"/>
<gene>
    <name evidence="6" type="ORF">PSON_ATCC_30995.1.T1370085</name>
</gene>
<feature type="binding site" evidence="3">
    <location>
        <position position="60"/>
    </location>
    <ligand>
        <name>ATP</name>
        <dbReference type="ChEBI" id="CHEBI:30616"/>
    </ligand>
</feature>
<evidence type="ECO:0000313" key="6">
    <source>
        <dbReference type="EMBL" id="CAD8122263.1"/>
    </source>
</evidence>
<dbReference type="GO" id="GO:0004674">
    <property type="term" value="F:protein serine/threonine kinase activity"/>
    <property type="evidence" value="ECO:0007669"/>
    <property type="project" value="TreeGrafter"/>
</dbReference>
<keyword evidence="7" id="KW-1185">Reference proteome</keyword>
<dbReference type="AlphaFoldDB" id="A0A8S1R4F7"/>
<feature type="transmembrane region" description="Helical" evidence="4">
    <location>
        <begin position="513"/>
        <end position="532"/>
    </location>
</feature>
<dbReference type="PROSITE" id="PS00108">
    <property type="entry name" value="PROTEIN_KINASE_ST"/>
    <property type="match status" value="1"/>
</dbReference>
<dbReference type="PANTHER" id="PTHR24346">
    <property type="entry name" value="MAP/MICROTUBULE AFFINITY-REGULATING KINASE"/>
    <property type="match status" value="1"/>
</dbReference>
<evidence type="ECO:0000259" key="5">
    <source>
        <dbReference type="PROSITE" id="PS50011"/>
    </source>
</evidence>
<dbReference type="Proteomes" id="UP000692954">
    <property type="component" value="Unassembled WGS sequence"/>
</dbReference>
<evidence type="ECO:0000313" key="7">
    <source>
        <dbReference type="Proteomes" id="UP000692954"/>
    </source>
</evidence>
<keyword evidence="4" id="KW-0812">Transmembrane</keyword>
<evidence type="ECO:0000256" key="3">
    <source>
        <dbReference type="PROSITE-ProRule" id="PRU10141"/>
    </source>
</evidence>
<accession>A0A8S1R4F7</accession>
<feature type="transmembrane region" description="Helical" evidence="4">
    <location>
        <begin position="459"/>
        <end position="481"/>
    </location>
</feature>
<comment type="caution">
    <text evidence="6">The sequence shown here is derived from an EMBL/GenBank/DDBJ whole genome shotgun (WGS) entry which is preliminary data.</text>
</comment>
<dbReference type="Pfam" id="PF00069">
    <property type="entry name" value="Pkinase"/>
    <property type="match status" value="1"/>
</dbReference>
<keyword evidence="4" id="KW-0472">Membrane</keyword>
<name>A0A8S1R4F7_9CILI</name>
<keyword evidence="1 3" id="KW-0547">Nucleotide-binding</keyword>
<dbReference type="SMART" id="SM00220">
    <property type="entry name" value="S_TKc"/>
    <property type="match status" value="1"/>
</dbReference>
<dbReference type="GO" id="GO:0005524">
    <property type="term" value="F:ATP binding"/>
    <property type="evidence" value="ECO:0007669"/>
    <property type="project" value="UniProtKB-UniRule"/>
</dbReference>
<protein>
    <recommendedName>
        <fullName evidence="5">Protein kinase domain-containing protein</fullName>
    </recommendedName>
</protein>
<feature type="transmembrane region" description="Helical" evidence="4">
    <location>
        <begin position="419"/>
        <end position="438"/>
    </location>
</feature>
<evidence type="ECO:0000256" key="1">
    <source>
        <dbReference type="ARBA" id="ARBA00022741"/>
    </source>
</evidence>
<dbReference type="PROSITE" id="PS00107">
    <property type="entry name" value="PROTEIN_KINASE_ATP"/>
    <property type="match status" value="1"/>
</dbReference>
<evidence type="ECO:0000256" key="2">
    <source>
        <dbReference type="ARBA" id="ARBA00022840"/>
    </source>
</evidence>
<feature type="transmembrane region" description="Helical" evidence="4">
    <location>
        <begin position="598"/>
        <end position="614"/>
    </location>
</feature>
<dbReference type="InterPro" id="IPR017441">
    <property type="entry name" value="Protein_kinase_ATP_BS"/>
</dbReference>
<feature type="transmembrane region" description="Helical" evidence="4">
    <location>
        <begin position="364"/>
        <end position="382"/>
    </location>
</feature>
<keyword evidence="2 3" id="KW-0067">ATP-binding</keyword>
<sequence length="646" mass="76626">MMILSFQRMVNIIEWIQRDEFDLILRPFSQYEIMKQLGEGSFGCVTLMKHRITDDFVAIKIIKMIGNAQDIEIQVLRFLSHKNIVKVFNSYALKNTEMGKQKGGRLSEENVWNIFQIDSICNMILSHKNLVYRDLKLQNLLFTHQIQMNQCSTNQICRQNIWSMGIRLYKMLFGNIPFNGKTHQDIINKELKFPSNNLNEVVIMLLNQNLKKKNQLRLRITNVEYHSQVNTKQRTPQQKQMFLQLPSDGNLRKTRDHLLIQEQETNHQILREFLQHIQIINIHNQQINIKILCQNQQQEEEKNTFSWISLLCYLHHSTFELELQICSFTVHSNLIIYGGRLWCIFICSILNISSIYYLNNSKHVIFVSCTYTFTYECLYLLIICHTLNLFREKAFQGLIICYAIGNYLELAQVFFNLNFLKYLLSILIISLLVIRLKCRQLPQTNYFIVIKHLYTMRMAIIQSIVFLFVILIVINLQTFIAMVTSSLTKYIVLISFPIIYLSFFQYQSLTNEGIFIINIILSLLLYFDQLVIFCIAAAIIPIIFVLQFAILFYVFREIDSKISRTHKYLNYDAIVLIHYIILKNSYAYYDSYAQHKNIIYFLSAFISLFIFIRDKNIYKAFINKQNYYNNNTYDQFESPRNDDTVF</sequence>
<dbReference type="InterPro" id="IPR000719">
    <property type="entry name" value="Prot_kinase_dom"/>
</dbReference>